<organism evidence="2">
    <name type="scientific">marine sediment metagenome</name>
    <dbReference type="NCBI Taxonomy" id="412755"/>
    <lineage>
        <taxon>unclassified sequences</taxon>
        <taxon>metagenomes</taxon>
        <taxon>ecological metagenomes</taxon>
    </lineage>
</organism>
<gene>
    <name evidence="2" type="ORF">LCGC14_3114180</name>
</gene>
<dbReference type="EMBL" id="LAZR01067475">
    <property type="protein sequence ID" value="KKK51515.1"/>
    <property type="molecule type" value="Genomic_DNA"/>
</dbReference>
<proteinExistence type="predicted"/>
<feature type="transmembrane region" description="Helical" evidence="1">
    <location>
        <begin position="6"/>
        <end position="27"/>
    </location>
</feature>
<protein>
    <submittedName>
        <fullName evidence="2">Uncharacterized protein</fullName>
    </submittedName>
</protein>
<keyword evidence="1" id="KW-0472">Membrane</keyword>
<comment type="caution">
    <text evidence="2">The sequence shown here is derived from an EMBL/GenBank/DDBJ whole genome shotgun (WGS) entry which is preliminary data.</text>
</comment>
<evidence type="ECO:0000256" key="1">
    <source>
        <dbReference type="SAM" id="Phobius"/>
    </source>
</evidence>
<dbReference type="AlphaFoldDB" id="A0A0F8WT70"/>
<sequence>MFEVIIILGIEVLTTIFVFIKLIQSIAEMDKDVRRLN</sequence>
<keyword evidence="1" id="KW-1133">Transmembrane helix</keyword>
<evidence type="ECO:0000313" key="2">
    <source>
        <dbReference type="EMBL" id="KKK51515.1"/>
    </source>
</evidence>
<keyword evidence="1" id="KW-0812">Transmembrane</keyword>
<name>A0A0F8WT70_9ZZZZ</name>
<reference evidence="2" key="1">
    <citation type="journal article" date="2015" name="Nature">
        <title>Complex archaea that bridge the gap between prokaryotes and eukaryotes.</title>
        <authorList>
            <person name="Spang A."/>
            <person name="Saw J.H."/>
            <person name="Jorgensen S.L."/>
            <person name="Zaremba-Niedzwiedzka K."/>
            <person name="Martijn J."/>
            <person name="Lind A.E."/>
            <person name="van Eijk R."/>
            <person name="Schleper C."/>
            <person name="Guy L."/>
            <person name="Ettema T.J."/>
        </authorList>
    </citation>
    <scope>NUCLEOTIDE SEQUENCE</scope>
</reference>
<accession>A0A0F8WT70</accession>